<dbReference type="EMBL" id="VSWC01000118">
    <property type="protein sequence ID" value="KAA1084032.1"/>
    <property type="molecule type" value="Genomic_DNA"/>
</dbReference>
<evidence type="ECO:0000313" key="3">
    <source>
        <dbReference type="EMBL" id="KAA1084032.1"/>
    </source>
</evidence>
<feature type="chain" id="PRO_5022955652" evidence="2">
    <location>
        <begin position="23"/>
        <end position="333"/>
    </location>
</feature>
<organism evidence="3 4">
    <name type="scientific">Puccinia graminis f. sp. tritici</name>
    <dbReference type="NCBI Taxonomy" id="56615"/>
    <lineage>
        <taxon>Eukaryota</taxon>
        <taxon>Fungi</taxon>
        <taxon>Dikarya</taxon>
        <taxon>Basidiomycota</taxon>
        <taxon>Pucciniomycotina</taxon>
        <taxon>Pucciniomycetes</taxon>
        <taxon>Pucciniales</taxon>
        <taxon>Pucciniaceae</taxon>
        <taxon>Puccinia</taxon>
    </lineage>
</organism>
<feature type="region of interest" description="Disordered" evidence="1">
    <location>
        <begin position="58"/>
        <end position="84"/>
    </location>
</feature>
<evidence type="ECO:0000313" key="4">
    <source>
        <dbReference type="Proteomes" id="UP000324748"/>
    </source>
</evidence>
<keyword evidence="4" id="KW-1185">Reference proteome</keyword>
<gene>
    <name evidence="3" type="ORF">PGT21_014882</name>
</gene>
<evidence type="ECO:0000256" key="2">
    <source>
        <dbReference type="SAM" id="SignalP"/>
    </source>
</evidence>
<proteinExistence type="predicted"/>
<feature type="signal peptide" evidence="2">
    <location>
        <begin position="1"/>
        <end position="22"/>
    </location>
</feature>
<evidence type="ECO:0000256" key="1">
    <source>
        <dbReference type="SAM" id="MobiDB-lite"/>
    </source>
</evidence>
<keyword evidence="2" id="KW-0732">Signal</keyword>
<protein>
    <submittedName>
        <fullName evidence="3">Uncharacterized protein</fullName>
    </submittedName>
</protein>
<reference evidence="3 4" key="1">
    <citation type="submission" date="2019-05" db="EMBL/GenBank/DDBJ databases">
        <title>Emergence of the Ug99 lineage of the wheat stem rust pathogen through somatic hybridization.</title>
        <authorList>
            <person name="Li F."/>
            <person name="Upadhyaya N.M."/>
            <person name="Sperschneider J."/>
            <person name="Matny O."/>
            <person name="Nguyen-Phuc H."/>
            <person name="Mago R."/>
            <person name="Raley C."/>
            <person name="Miller M.E."/>
            <person name="Silverstein K.A.T."/>
            <person name="Henningsen E."/>
            <person name="Hirsch C.D."/>
            <person name="Visser B."/>
            <person name="Pretorius Z.A."/>
            <person name="Steffenson B.J."/>
            <person name="Schwessinger B."/>
            <person name="Dodds P.N."/>
            <person name="Figueroa M."/>
        </authorList>
    </citation>
    <scope>NUCLEOTIDE SEQUENCE [LARGE SCALE GENOMIC DNA]</scope>
    <source>
        <strain evidence="3">21-0</strain>
    </source>
</reference>
<dbReference type="AlphaFoldDB" id="A0A5B0N5L0"/>
<accession>A0A5B0N5L0</accession>
<comment type="caution">
    <text evidence="3">The sequence shown here is derived from an EMBL/GenBank/DDBJ whole genome shotgun (WGS) entry which is preliminary data.</text>
</comment>
<name>A0A5B0N5L0_PUCGR</name>
<dbReference type="Proteomes" id="UP000324748">
    <property type="component" value="Unassembled WGS sequence"/>
</dbReference>
<sequence length="333" mass="36620">MRIRMVMLYFLILVMQYSRFLARPSLRPGEGQELHPFIGHAVGSEFFAGFPTEWDDRNSYTSRGQGGSQLIGTGSSNQRPEKRLKKNPEFCADDALLSSSHLAREVEASTLDELGGGAYKLGDFPAPEATFTSHTSLLPIPSSRKISEAFPLSPFPPSTLSLAGVVETFEEEMLRPHPNLDLFYDYVQPSLLHSFPPLEGRPSDCHGVDYFHSIPILESGNSPNQDFIETNTLEQNSVFPNSHPQLGPAGMAPAGVVPALSAMTPAPTGMNPDGLAPAPTGMDYHYRNPEFLHSSDPETESSLELGKLFETDPFQNEGKSTISISYDCYSYFH</sequence>